<reference evidence="1" key="1">
    <citation type="submission" date="2024-02" db="EMBL/GenBank/DDBJ databases">
        <authorList>
            <consortium name="ELIXIR-Norway"/>
            <consortium name="Elixir Norway"/>
        </authorList>
    </citation>
    <scope>NUCLEOTIDE SEQUENCE</scope>
</reference>
<gene>
    <name evidence="1" type="ORF">CSSPJE1EN1_LOCUS21917</name>
</gene>
<evidence type="ECO:0000313" key="2">
    <source>
        <dbReference type="Proteomes" id="UP001497444"/>
    </source>
</evidence>
<keyword evidence="2" id="KW-1185">Reference proteome</keyword>
<sequence length="127" mass="14249">MVRKRVATWSFGGGARWSSRAQWKNATASSFSGARRKRAPALSFSKATRSFDRAGRKRLRNRLEEWRKRGQPHGCLAEVHGGLAELNGRGRLHCRLVELGERGRPLRCLAKLHGCLTELGGRRCVVV</sequence>
<name>A0ABP0XBE7_9BRYO</name>
<evidence type="ECO:0000313" key="1">
    <source>
        <dbReference type="EMBL" id="CAK9276439.1"/>
    </source>
</evidence>
<proteinExistence type="predicted"/>
<accession>A0ABP0XBE7</accession>
<organism evidence="1 2">
    <name type="scientific">Sphagnum jensenii</name>
    <dbReference type="NCBI Taxonomy" id="128206"/>
    <lineage>
        <taxon>Eukaryota</taxon>
        <taxon>Viridiplantae</taxon>
        <taxon>Streptophyta</taxon>
        <taxon>Embryophyta</taxon>
        <taxon>Bryophyta</taxon>
        <taxon>Sphagnophytina</taxon>
        <taxon>Sphagnopsida</taxon>
        <taxon>Sphagnales</taxon>
        <taxon>Sphagnaceae</taxon>
        <taxon>Sphagnum</taxon>
    </lineage>
</organism>
<dbReference type="Proteomes" id="UP001497444">
    <property type="component" value="Chromosome 7"/>
</dbReference>
<protein>
    <submittedName>
        <fullName evidence="1">Uncharacterized protein</fullName>
    </submittedName>
</protein>
<dbReference type="EMBL" id="OZ020102">
    <property type="protein sequence ID" value="CAK9276439.1"/>
    <property type="molecule type" value="Genomic_DNA"/>
</dbReference>